<dbReference type="InterPro" id="IPR020373">
    <property type="entry name" value="Kgd4/YMR-31"/>
</dbReference>
<comment type="caution">
    <text evidence="4">The sequence shown here is derived from an EMBL/GenBank/DDBJ whole genome shotgun (WGS) entry which is preliminary data.</text>
</comment>
<dbReference type="AlphaFoldDB" id="A0A427XWM0"/>
<gene>
    <name evidence="4" type="ORF">EHS24_006971</name>
</gene>
<comment type="similarity">
    <text evidence="3">Belongs to the alpha-ketoglutarate dehydrogenase component 4 family.</text>
</comment>
<name>A0A427XWM0_9TREE</name>
<proteinExistence type="inferred from homology"/>
<dbReference type="GeneID" id="39591514"/>
<dbReference type="Proteomes" id="UP000279236">
    <property type="component" value="Unassembled WGS sequence"/>
</dbReference>
<accession>A0A427XWM0</accession>
<reference evidence="4 5" key="1">
    <citation type="submission" date="2018-11" db="EMBL/GenBank/DDBJ databases">
        <title>Genome sequence of Apiotrichum porosum DSM 27194.</title>
        <authorList>
            <person name="Aliyu H."/>
            <person name="Gorte O."/>
            <person name="Ochsenreither K."/>
        </authorList>
    </citation>
    <scope>NUCLEOTIDE SEQUENCE [LARGE SCALE GENOMIC DNA]</scope>
    <source>
        <strain evidence="4 5">DSM 27194</strain>
    </source>
</reference>
<evidence type="ECO:0000313" key="4">
    <source>
        <dbReference type="EMBL" id="RSH83296.1"/>
    </source>
</evidence>
<evidence type="ECO:0000256" key="3">
    <source>
        <dbReference type="ARBA" id="ARBA00043970"/>
    </source>
</evidence>
<dbReference type="GO" id="GO:0006103">
    <property type="term" value="P:2-oxoglutarate metabolic process"/>
    <property type="evidence" value="ECO:0007669"/>
    <property type="project" value="InterPro"/>
</dbReference>
<dbReference type="GO" id="GO:0005739">
    <property type="term" value="C:mitochondrion"/>
    <property type="evidence" value="ECO:0007669"/>
    <property type="project" value="UniProtKB-SubCell"/>
</dbReference>
<evidence type="ECO:0000313" key="5">
    <source>
        <dbReference type="Proteomes" id="UP000279236"/>
    </source>
</evidence>
<dbReference type="RefSeq" id="XP_028477248.1">
    <property type="nucleotide sequence ID" value="XM_028622356.1"/>
</dbReference>
<dbReference type="EMBL" id="RSCE01000004">
    <property type="protein sequence ID" value="RSH83296.1"/>
    <property type="molecule type" value="Genomic_DNA"/>
</dbReference>
<dbReference type="OrthoDB" id="2116030at2759"/>
<organism evidence="4 5">
    <name type="scientific">Apiotrichum porosum</name>
    <dbReference type="NCBI Taxonomy" id="105984"/>
    <lineage>
        <taxon>Eukaryota</taxon>
        <taxon>Fungi</taxon>
        <taxon>Dikarya</taxon>
        <taxon>Basidiomycota</taxon>
        <taxon>Agaricomycotina</taxon>
        <taxon>Tremellomycetes</taxon>
        <taxon>Trichosporonales</taxon>
        <taxon>Trichosporonaceae</taxon>
        <taxon>Apiotrichum</taxon>
    </lineage>
</organism>
<protein>
    <submittedName>
        <fullName evidence="4">Uncharacterized protein</fullName>
    </submittedName>
</protein>
<keyword evidence="2" id="KW-0496">Mitochondrion</keyword>
<evidence type="ECO:0000256" key="1">
    <source>
        <dbReference type="ARBA" id="ARBA00004173"/>
    </source>
</evidence>
<evidence type="ECO:0000256" key="2">
    <source>
        <dbReference type="ARBA" id="ARBA00023128"/>
    </source>
</evidence>
<sequence>MHATTLVRAAARTPMIQFIGKRSWPTGPHTPAPHPAAPKEIVEAFAAFIAKSQAAPAAGKAVSTAGYIPLYKASAKQADFEDWEAPSYLWQRPEMTEREMEAVMSGGATDIRTGP</sequence>
<keyword evidence="5" id="KW-1185">Reference proteome</keyword>
<dbReference type="Pfam" id="PF10937">
    <property type="entry name" value="Kgd4-YMR31"/>
    <property type="match status" value="1"/>
</dbReference>
<comment type="subcellular location">
    <subcellularLocation>
        <location evidence="1">Mitochondrion</location>
    </subcellularLocation>
</comment>